<protein>
    <recommendedName>
        <fullName evidence="4">Lipoprotein</fullName>
    </recommendedName>
</protein>
<comment type="caution">
    <text evidence="2">The sequence shown here is derived from an EMBL/GenBank/DDBJ whole genome shotgun (WGS) entry which is preliminary data.</text>
</comment>
<proteinExistence type="predicted"/>
<reference evidence="2 3" key="1">
    <citation type="submission" date="2018-04" db="EMBL/GenBank/DDBJ databases">
        <title>Genomic Encyclopedia of Archaeal and Bacterial Type Strains, Phase II (KMG-II): from individual species to whole genera.</title>
        <authorList>
            <person name="Goeker M."/>
        </authorList>
    </citation>
    <scope>NUCLEOTIDE SEQUENCE [LARGE SCALE GENOMIC DNA]</scope>
    <source>
        <strain evidence="2 3">DSM 100977</strain>
    </source>
</reference>
<accession>A0A2T6BM78</accession>
<name>A0A2T6BM78_9RHOB</name>
<dbReference type="PROSITE" id="PS51257">
    <property type="entry name" value="PROKAR_LIPOPROTEIN"/>
    <property type="match status" value="1"/>
</dbReference>
<organism evidence="2 3">
    <name type="scientific">Litoreibacter ponti</name>
    <dbReference type="NCBI Taxonomy" id="1510457"/>
    <lineage>
        <taxon>Bacteria</taxon>
        <taxon>Pseudomonadati</taxon>
        <taxon>Pseudomonadota</taxon>
        <taxon>Alphaproteobacteria</taxon>
        <taxon>Rhodobacterales</taxon>
        <taxon>Roseobacteraceae</taxon>
        <taxon>Litoreibacter</taxon>
    </lineage>
</organism>
<evidence type="ECO:0008006" key="4">
    <source>
        <dbReference type="Google" id="ProtNLM"/>
    </source>
</evidence>
<dbReference type="EMBL" id="QBKS01000001">
    <property type="protein sequence ID" value="PTX57152.1"/>
    <property type="molecule type" value="Genomic_DNA"/>
</dbReference>
<dbReference type="Proteomes" id="UP000243978">
    <property type="component" value="Unassembled WGS sequence"/>
</dbReference>
<keyword evidence="1" id="KW-0732">Signal</keyword>
<evidence type="ECO:0000313" key="3">
    <source>
        <dbReference type="Proteomes" id="UP000243978"/>
    </source>
</evidence>
<evidence type="ECO:0000256" key="1">
    <source>
        <dbReference type="SAM" id="SignalP"/>
    </source>
</evidence>
<sequence length="47" mass="5012">MKRVKKTHILFFLAASAVLAGCDTAGVSQDSSEFEAPTITTLDNVNI</sequence>
<evidence type="ECO:0000313" key="2">
    <source>
        <dbReference type="EMBL" id="PTX57152.1"/>
    </source>
</evidence>
<feature type="signal peptide" evidence="1">
    <location>
        <begin position="1"/>
        <end position="20"/>
    </location>
</feature>
<keyword evidence="3" id="KW-1185">Reference proteome</keyword>
<dbReference type="RefSeq" id="WP_158269951.1">
    <property type="nucleotide sequence ID" value="NZ_QBKS01000001.1"/>
</dbReference>
<dbReference type="AlphaFoldDB" id="A0A2T6BM78"/>
<gene>
    <name evidence="2" type="ORF">C8N43_1818</name>
</gene>
<feature type="chain" id="PRO_5015729280" description="Lipoprotein" evidence="1">
    <location>
        <begin position="21"/>
        <end position="47"/>
    </location>
</feature>